<dbReference type="InterPro" id="IPR001810">
    <property type="entry name" value="F-box_dom"/>
</dbReference>
<dbReference type="EMBL" id="JAAALK010000287">
    <property type="protein sequence ID" value="KAG8056481.1"/>
    <property type="molecule type" value="Genomic_DNA"/>
</dbReference>
<evidence type="ECO:0000313" key="3">
    <source>
        <dbReference type="Proteomes" id="UP000729402"/>
    </source>
</evidence>
<sequence>MVMRTTKGSPVSSPTTLHDLPDKLLELILLRLTSPLWLVRAAATCKRWRRVAANPNFLRHIARPPHLVAGHYHYYRHHSKHHPNRLAFVPSPTAAFGANTRRFSLEYLPGGSSPWELIDSHRSLLLLAKARSAHRRRSFPDLVVCEPVTRRFKLIPRMEEMKHQHCLAVFLHDHHYPTTMDARACSSMSTYRVICVVYIECDGVSNGLGAVRACVFDPNRSTRRSTWNQRPHATRWYMVKPSRAMARCGVHLRGTDSVRFLGHAARAWFWSITDDDTMLVLDECTAEFEILRLPECIRGSELRVVVDGDGDQYNGKLCVICLDRGNQLRVFATWRRDHGNGEWVLEKSLRLAAATAGLAGYKEGYFSNGSAAKVVTANTGAVTFTPAEETWMFSVDLKTMEVAHCKSVMSVAYPCELPWLPTLRA</sequence>
<dbReference type="SMART" id="SM00256">
    <property type="entry name" value="FBOX"/>
    <property type="match status" value="1"/>
</dbReference>
<accession>A0A8J5SF22</accession>
<dbReference type="PANTHER" id="PTHR33207">
    <property type="entry name" value="F-BOX DOMAIN CONTAINING PROTEIN-RELATED"/>
    <property type="match status" value="1"/>
</dbReference>
<keyword evidence="3" id="KW-1185">Reference proteome</keyword>
<reference evidence="2" key="2">
    <citation type="submission" date="2021-02" db="EMBL/GenBank/DDBJ databases">
        <authorList>
            <person name="Kimball J.A."/>
            <person name="Haas M.W."/>
            <person name="Macchietto M."/>
            <person name="Kono T."/>
            <person name="Duquette J."/>
            <person name="Shao M."/>
        </authorList>
    </citation>
    <scope>NUCLEOTIDE SEQUENCE</scope>
    <source>
        <tissue evidence="2">Fresh leaf tissue</tissue>
    </source>
</reference>
<evidence type="ECO:0000313" key="2">
    <source>
        <dbReference type="EMBL" id="KAG8056481.1"/>
    </source>
</evidence>
<dbReference type="OrthoDB" id="657247at2759"/>
<organism evidence="2 3">
    <name type="scientific">Zizania palustris</name>
    <name type="common">Northern wild rice</name>
    <dbReference type="NCBI Taxonomy" id="103762"/>
    <lineage>
        <taxon>Eukaryota</taxon>
        <taxon>Viridiplantae</taxon>
        <taxon>Streptophyta</taxon>
        <taxon>Embryophyta</taxon>
        <taxon>Tracheophyta</taxon>
        <taxon>Spermatophyta</taxon>
        <taxon>Magnoliopsida</taxon>
        <taxon>Liliopsida</taxon>
        <taxon>Poales</taxon>
        <taxon>Poaceae</taxon>
        <taxon>BOP clade</taxon>
        <taxon>Oryzoideae</taxon>
        <taxon>Oryzeae</taxon>
        <taxon>Zizaniinae</taxon>
        <taxon>Zizania</taxon>
    </lineage>
</organism>
<comment type="caution">
    <text evidence="2">The sequence shown here is derived from an EMBL/GenBank/DDBJ whole genome shotgun (WGS) entry which is preliminary data.</text>
</comment>
<gene>
    <name evidence="2" type="ORF">GUJ93_ZPchr0002g23523</name>
</gene>
<dbReference type="PROSITE" id="PS50181">
    <property type="entry name" value="FBOX"/>
    <property type="match status" value="1"/>
</dbReference>
<proteinExistence type="predicted"/>
<reference evidence="2" key="1">
    <citation type="journal article" date="2021" name="bioRxiv">
        <title>Whole Genome Assembly and Annotation of Northern Wild Rice, Zizania palustris L., Supports a Whole Genome Duplication in the Zizania Genus.</title>
        <authorList>
            <person name="Haas M."/>
            <person name="Kono T."/>
            <person name="Macchietto M."/>
            <person name="Millas R."/>
            <person name="McGilp L."/>
            <person name="Shao M."/>
            <person name="Duquette J."/>
            <person name="Hirsch C.N."/>
            <person name="Kimball J."/>
        </authorList>
    </citation>
    <scope>NUCLEOTIDE SEQUENCE</scope>
    <source>
        <tissue evidence="2">Fresh leaf tissue</tissue>
    </source>
</reference>
<feature type="non-terminal residue" evidence="2">
    <location>
        <position position="425"/>
    </location>
</feature>
<dbReference type="AlphaFoldDB" id="A0A8J5SF22"/>
<name>A0A8J5SF22_ZIZPA</name>
<dbReference type="Proteomes" id="UP000729402">
    <property type="component" value="Unassembled WGS sequence"/>
</dbReference>
<dbReference type="Pfam" id="PF12937">
    <property type="entry name" value="F-box-like"/>
    <property type="match status" value="1"/>
</dbReference>
<protein>
    <recommendedName>
        <fullName evidence="1">F-box domain-containing protein</fullName>
    </recommendedName>
</protein>
<evidence type="ECO:0000259" key="1">
    <source>
        <dbReference type="PROSITE" id="PS50181"/>
    </source>
</evidence>
<feature type="domain" description="F-box" evidence="1">
    <location>
        <begin position="14"/>
        <end position="61"/>
    </location>
</feature>